<proteinExistence type="predicted"/>
<sequence>MDPVDVIDLFPGERAALLGLLSGLDDAEWRAATACPGWSVKDVALHLLGDDVGRLSGGRDGFPNPAFGADLDLGTWDGLVAAIDRQNAAWVAGTRRMSPRLLIDLLRVTGEATEAYFRDLDLTAIGAPVDWAGPEPAPVWLDLAREYTERWVHQQHVRDAVGRPGLIERRWLAPVLATFARALPRALHGDSAGSGARVRLVVTGEAGGEWSAARSEAGWRLVHPSAMPATATVTLDQDLAWRLFTRGIAPEHAASRVTVEGDGPLAAAVLRTVSIIA</sequence>
<dbReference type="AlphaFoldDB" id="A0A6J4VKG1"/>
<reference evidence="2" key="1">
    <citation type="submission" date="2020-02" db="EMBL/GenBank/DDBJ databases">
        <authorList>
            <person name="Meier V. D."/>
        </authorList>
    </citation>
    <scope>NUCLEOTIDE SEQUENCE</scope>
    <source>
        <strain evidence="2">AVDCRST_MAG19</strain>
    </source>
</reference>
<dbReference type="SUPFAM" id="SSF109854">
    <property type="entry name" value="DinB/YfiT-like putative metalloenzymes"/>
    <property type="match status" value="1"/>
</dbReference>
<protein>
    <recommendedName>
        <fullName evidence="1">Mycothiol-dependent maleylpyruvate isomerase metal-binding domain-containing protein</fullName>
    </recommendedName>
</protein>
<dbReference type="InterPro" id="IPR024344">
    <property type="entry name" value="MDMPI_metal-binding"/>
</dbReference>
<dbReference type="Gene3D" id="1.20.120.450">
    <property type="entry name" value="dinb family like domain"/>
    <property type="match status" value="1"/>
</dbReference>
<dbReference type="EMBL" id="CADCWL010000203">
    <property type="protein sequence ID" value="CAA9578448.1"/>
    <property type="molecule type" value="Genomic_DNA"/>
</dbReference>
<dbReference type="InterPro" id="IPR034660">
    <property type="entry name" value="DinB/YfiT-like"/>
</dbReference>
<evidence type="ECO:0000313" key="2">
    <source>
        <dbReference type="EMBL" id="CAA9578448.1"/>
    </source>
</evidence>
<accession>A0A6J4VKG1</accession>
<name>A0A6J4VKG1_9BACT</name>
<dbReference type="GO" id="GO:0046872">
    <property type="term" value="F:metal ion binding"/>
    <property type="evidence" value="ECO:0007669"/>
    <property type="project" value="InterPro"/>
</dbReference>
<gene>
    <name evidence="2" type="ORF">AVDCRST_MAG19-3645</name>
</gene>
<feature type="domain" description="Mycothiol-dependent maleylpyruvate isomerase metal-binding" evidence="1">
    <location>
        <begin position="13"/>
        <end position="156"/>
    </location>
</feature>
<organism evidence="2">
    <name type="scientific">uncultured Thermomicrobiales bacterium</name>
    <dbReference type="NCBI Taxonomy" id="1645740"/>
    <lineage>
        <taxon>Bacteria</taxon>
        <taxon>Pseudomonadati</taxon>
        <taxon>Thermomicrobiota</taxon>
        <taxon>Thermomicrobia</taxon>
        <taxon>Thermomicrobiales</taxon>
        <taxon>environmental samples</taxon>
    </lineage>
</organism>
<dbReference type="Pfam" id="PF11716">
    <property type="entry name" value="MDMPI_N"/>
    <property type="match status" value="1"/>
</dbReference>
<dbReference type="NCBIfam" id="TIGR03083">
    <property type="entry name" value="maleylpyruvate isomerase family mycothiol-dependent enzyme"/>
    <property type="match status" value="1"/>
</dbReference>
<dbReference type="InterPro" id="IPR017517">
    <property type="entry name" value="Maleyloyr_isom"/>
</dbReference>
<evidence type="ECO:0000259" key="1">
    <source>
        <dbReference type="Pfam" id="PF11716"/>
    </source>
</evidence>